<evidence type="ECO:0000256" key="3">
    <source>
        <dbReference type="SAM" id="Phobius"/>
    </source>
</evidence>
<protein>
    <submittedName>
        <fullName evidence="4">Uncharacterized protein</fullName>
    </submittedName>
</protein>
<dbReference type="GO" id="GO:0016323">
    <property type="term" value="C:basolateral plasma membrane"/>
    <property type="evidence" value="ECO:0007669"/>
    <property type="project" value="TreeGrafter"/>
</dbReference>
<feature type="transmembrane region" description="Helical" evidence="3">
    <location>
        <begin position="130"/>
        <end position="151"/>
    </location>
</feature>
<dbReference type="InterPro" id="IPR036259">
    <property type="entry name" value="MFS_trans_sf"/>
</dbReference>
<dbReference type="GO" id="GO:0015347">
    <property type="term" value="F:sodium-independent organic anion transmembrane transporter activity"/>
    <property type="evidence" value="ECO:0007669"/>
    <property type="project" value="TreeGrafter"/>
</dbReference>
<feature type="transmembrane region" description="Helical" evidence="3">
    <location>
        <begin position="250"/>
        <end position="274"/>
    </location>
</feature>
<dbReference type="EMBL" id="JANEYF010003017">
    <property type="protein sequence ID" value="KAJ8940160.1"/>
    <property type="molecule type" value="Genomic_DNA"/>
</dbReference>
<evidence type="ECO:0000313" key="4">
    <source>
        <dbReference type="EMBL" id="KAJ8940160.1"/>
    </source>
</evidence>
<evidence type="ECO:0000256" key="2">
    <source>
        <dbReference type="SAM" id="MobiDB-lite"/>
    </source>
</evidence>
<dbReference type="PANTHER" id="PTHR11388:SF159">
    <property type="entry name" value="SOLUTE CARRIER ORGANIC ANION TRANSPORTER FAMILY MEMBER 74D"/>
    <property type="match status" value="1"/>
</dbReference>
<dbReference type="Pfam" id="PF03137">
    <property type="entry name" value="OATP"/>
    <property type="match status" value="1"/>
</dbReference>
<accession>A0AAV8XMK8</accession>
<comment type="caution">
    <text evidence="4">The sequence shown here is derived from an EMBL/GenBank/DDBJ whole genome shotgun (WGS) entry which is preliminary data.</text>
</comment>
<organism evidence="4 5">
    <name type="scientific">Rhamnusium bicolor</name>
    <dbReference type="NCBI Taxonomy" id="1586634"/>
    <lineage>
        <taxon>Eukaryota</taxon>
        <taxon>Metazoa</taxon>
        <taxon>Ecdysozoa</taxon>
        <taxon>Arthropoda</taxon>
        <taxon>Hexapoda</taxon>
        <taxon>Insecta</taxon>
        <taxon>Pterygota</taxon>
        <taxon>Neoptera</taxon>
        <taxon>Endopterygota</taxon>
        <taxon>Coleoptera</taxon>
        <taxon>Polyphaga</taxon>
        <taxon>Cucujiformia</taxon>
        <taxon>Chrysomeloidea</taxon>
        <taxon>Cerambycidae</taxon>
        <taxon>Lepturinae</taxon>
        <taxon>Rhagiini</taxon>
        <taxon>Rhamnusium</taxon>
    </lineage>
</organism>
<evidence type="ECO:0000256" key="1">
    <source>
        <dbReference type="ARBA" id="ARBA00023157"/>
    </source>
</evidence>
<feature type="region of interest" description="Disordered" evidence="2">
    <location>
        <begin position="1"/>
        <end position="70"/>
    </location>
</feature>
<keyword evidence="1" id="KW-1015">Disulfide bond</keyword>
<reference evidence="4" key="1">
    <citation type="journal article" date="2023" name="Insect Mol. Biol.">
        <title>Genome sequencing provides insights into the evolution of gene families encoding plant cell wall-degrading enzymes in longhorned beetles.</title>
        <authorList>
            <person name="Shin N.R."/>
            <person name="Okamura Y."/>
            <person name="Kirsch R."/>
            <person name="Pauchet Y."/>
        </authorList>
    </citation>
    <scope>NUCLEOTIDE SEQUENCE</scope>
    <source>
        <strain evidence="4">RBIC_L_NR</strain>
    </source>
</reference>
<dbReference type="PANTHER" id="PTHR11388">
    <property type="entry name" value="ORGANIC ANION TRANSPORTER"/>
    <property type="match status" value="1"/>
</dbReference>
<gene>
    <name evidence="4" type="ORF">NQ314_010831</name>
</gene>
<feature type="compositionally biased region" description="Polar residues" evidence="2">
    <location>
        <begin position="17"/>
        <end position="31"/>
    </location>
</feature>
<dbReference type="AlphaFoldDB" id="A0AAV8XMK8"/>
<dbReference type="Gene3D" id="1.20.1250.20">
    <property type="entry name" value="MFS general substrate transporter like domains"/>
    <property type="match status" value="1"/>
</dbReference>
<evidence type="ECO:0000313" key="5">
    <source>
        <dbReference type="Proteomes" id="UP001162156"/>
    </source>
</evidence>
<sequence>MSSEEDHLASRSMLSEKLSNNNDPSNEQSCLRVNEIPEEQTSLTQDNESYHHRPERFSSNGDIRSEGDSDTECGLGPCAPNWIQRFASKQAFLIVFCIAWVLQGMYHTYFVSAITTIEKLFQIQSKITGIIMSATEIGQIGSSLLLTYYGGQGHRPKWIAWGMVLFAVSSFTCSLPHFIYGKQLINANDLTGITKEPNVCKAHAINSTYMHALNNISFIDHSNIGIPNILQTCEEEITTGHRIQPSVTNIVLAIFFISLLGVGMGQTAVYTLGIPYIDDNVASKESPLYFGKYIFDFRSIYSLWFVTCEISQ</sequence>
<keyword evidence="5" id="KW-1185">Reference proteome</keyword>
<dbReference type="Proteomes" id="UP001162156">
    <property type="component" value="Unassembled WGS sequence"/>
</dbReference>
<dbReference type="SUPFAM" id="SSF103473">
    <property type="entry name" value="MFS general substrate transporter"/>
    <property type="match status" value="1"/>
</dbReference>
<keyword evidence="3" id="KW-0472">Membrane</keyword>
<dbReference type="InterPro" id="IPR004156">
    <property type="entry name" value="OATP"/>
</dbReference>
<keyword evidence="3" id="KW-1133">Transmembrane helix</keyword>
<name>A0AAV8XMK8_9CUCU</name>
<keyword evidence="3" id="KW-0812">Transmembrane</keyword>
<feature type="transmembrane region" description="Helical" evidence="3">
    <location>
        <begin position="158"/>
        <end position="180"/>
    </location>
</feature>
<proteinExistence type="predicted"/>
<dbReference type="GO" id="GO:0043252">
    <property type="term" value="P:sodium-independent organic anion transport"/>
    <property type="evidence" value="ECO:0007669"/>
    <property type="project" value="TreeGrafter"/>
</dbReference>
<feature type="transmembrane region" description="Helical" evidence="3">
    <location>
        <begin position="91"/>
        <end position="110"/>
    </location>
</feature>